<dbReference type="SUPFAM" id="SSF54637">
    <property type="entry name" value="Thioesterase/thiol ester dehydrase-isomerase"/>
    <property type="match status" value="1"/>
</dbReference>
<dbReference type="InterPro" id="IPR039569">
    <property type="entry name" value="FAS1-like_DH_region"/>
</dbReference>
<dbReference type="Gene3D" id="3.10.129.10">
    <property type="entry name" value="Hotdog Thioesterase"/>
    <property type="match status" value="1"/>
</dbReference>
<gene>
    <name evidence="2" type="ORF">K9V48_18810</name>
</gene>
<dbReference type="Pfam" id="PF13452">
    <property type="entry name" value="FAS1_DH_region"/>
    <property type="match status" value="1"/>
</dbReference>
<protein>
    <submittedName>
        <fullName evidence="2">MaoC family dehydratase N-terminal domain-containing protein</fullName>
    </submittedName>
</protein>
<feature type="domain" description="FAS1-like dehydratase" evidence="1">
    <location>
        <begin position="12"/>
        <end position="121"/>
    </location>
</feature>
<sequence length="134" mass="15554">MKTNAYPLLFKEADVQQFVRAVGDQNPIYLSLTGAHMYGYKTIPLPPTMPMIAYKLIETPWKLQHPIIHRKQQCESHHVMYINQPYQGFIILKDQFRRHNLTFINQTLQIYDSSGILCFSGTSHLIAGDLFENN</sequence>
<dbReference type="EMBL" id="JAIQUM010000050">
    <property type="protein sequence ID" value="MBZ5752246.1"/>
    <property type="molecule type" value="Genomic_DNA"/>
</dbReference>
<dbReference type="InterPro" id="IPR029069">
    <property type="entry name" value="HotDog_dom_sf"/>
</dbReference>
<comment type="caution">
    <text evidence="2">The sequence shown here is derived from an EMBL/GenBank/DDBJ whole genome shotgun (WGS) entry which is preliminary data.</text>
</comment>
<evidence type="ECO:0000313" key="2">
    <source>
        <dbReference type="EMBL" id="MBZ5752246.1"/>
    </source>
</evidence>
<evidence type="ECO:0000313" key="3">
    <source>
        <dbReference type="Proteomes" id="UP001165287"/>
    </source>
</evidence>
<dbReference type="RefSeq" id="WP_224140708.1">
    <property type="nucleotide sequence ID" value="NZ_JAIQUM010000050.1"/>
</dbReference>
<evidence type="ECO:0000259" key="1">
    <source>
        <dbReference type="Pfam" id="PF13452"/>
    </source>
</evidence>
<reference evidence="2" key="1">
    <citation type="submission" date="2024-05" db="EMBL/GenBank/DDBJ databases">
        <title>Metabacillus sp. nov., isolated from the rhizosphere soil of tomato plants.</title>
        <authorList>
            <person name="Ma R."/>
        </authorList>
    </citation>
    <scope>NUCLEOTIDE SEQUENCE</scope>
    <source>
        <strain evidence="2">DBTR6</strain>
    </source>
</reference>
<keyword evidence="3" id="KW-1185">Reference proteome</keyword>
<name>A0ABS7UVR6_9BACI</name>
<proteinExistence type="predicted"/>
<dbReference type="Proteomes" id="UP001165287">
    <property type="component" value="Unassembled WGS sequence"/>
</dbReference>
<organism evidence="2 3">
    <name type="scientific">Metabacillus rhizolycopersici</name>
    <dbReference type="NCBI Taxonomy" id="2875709"/>
    <lineage>
        <taxon>Bacteria</taxon>
        <taxon>Bacillati</taxon>
        <taxon>Bacillota</taxon>
        <taxon>Bacilli</taxon>
        <taxon>Bacillales</taxon>
        <taxon>Bacillaceae</taxon>
        <taxon>Metabacillus</taxon>
    </lineage>
</organism>
<accession>A0ABS7UVR6</accession>